<evidence type="ECO:0000313" key="3">
    <source>
        <dbReference type="Proteomes" id="UP001589747"/>
    </source>
</evidence>
<protein>
    <submittedName>
        <fullName evidence="2">Quinol monooxygenase</fullName>
        <ecNumber evidence="2">1.-.-.-</ecNumber>
    </submittedName>
</protein>
<evidence type="ECO:0000259" key="1">
    <source>
        <dbReference type="PROSITE" id="PS51725"/>
    </source>
</evidence>
<reference evidence="2 3" key="1">
    <citation type="submission" date="2024-09" db="EMBL/GenBank/DDBJ databases">
        <authorList>
            <person name="Sun Q."/>
            <person name="Mori K."/>
        </authorList>
    </citation>
    <scope>NUCLEOTIDE SEQUENCE [LARGE SCALE GENOMIC DNA]</scope>
    <source>
        <strain evidence="2 3">TISTR 2452</strain>
    </source>
</reference>
<dbReference type="GO" id="GO:0004497">
    <property type="term" value="F:monooxygenase activity"/>
    <property type="evidence" value="ECO:0007669"/>
    <property type="project" value="UniProtKB-KW"/>
</dbReference>
<sequence>MIIIHAELVIDPAKREEFLDKARTAVDATLKEEGNLGYKFYEDAERPGTFLFVEKWASKEAIDLHGKSEHFTSFFAAASSWLQAPFKPEIYVVQAQG</sequence>
<comment type="caution">
    <text evidence="2">The sequence shown here is derived from an EMBL/GenBank/DDBJ whole genome shotgun (WGS) entry which is preliminary data.</text>
</comment>
<dbReference type="Pfam" id="PF03992">
    <property type="entry name" value="ABM"/>
    <property type="match status" value="1"/>
</dbReference>
<dbReference type="InterPro" id="IPR050744">
    <property type="entry name" value="AI-2_Isomerase_LsrG"/>
</dbReference>
<name>A0ABV5KUX4_9BACL</name>
<accession>A0ABV5KUX4</accession>
<dbReference type="PANTHER" id="PTHR33336:SF3">
    <property type="entry name" value="ABM DOMAIN-CONTAINING PROTEIN"/>
    <property type="match status" value="1"/>
</dbReference>
<dbReference type="SUPFAM" id="SSF54909">
    <property type="entry name" value="Dimeric alpha+beta barrel"/>
    <property type="match status" value="1"/>
</dbReference>
<keyword evidence="2" id="KW-0503">Monooxygenase</keyword>
<dbReference type="EC" id="1.-.-.-" evidence="2"/>
<keyword evidence="3" id="KW-1185">Reference proteome</keyword>
<proteinExistence type="predicted"/>
<keyword evidence="2" id="KW-0560">Oxidoreductase</keyword>
<dbReference type="PANTHER" id="PTHR33336">
    <property type="entry name" value="QUINOL MONOOXYGENASE YGIN-RELATED"/>
    <property type="match status" value="1"/>
</dbReference>
<feature type="domain" description="ABM" evidence="1">
    <location>
        <begin position="2"/>
        <end position="90"/>
    </location>
</feature>
<dbReference type="Proteomes" id="UP001589747">
    <property type="component" value="Unassembled WGS sequence"/>
</dbReference>
<dbReference type="InterPro" id="IPR007138">
    <property type="entry name" value="ABM_dom"/>
</dbReference>
<organism evidence="2 3">
    <name type="scientific">Paenibacillus aurantiacus</name>
    <dbReference type="NCBI Taxonomy" id="1936118"/>
    <lineage>
        <taxon>Bacteria</taxon>
        <taxon>Bacillati</taxon>
        <taxon>Bacillota</taxon>
        <taxon>Bacilli</taxon>
        <taxon>Bacillales</taxon>
        <taxon>Paenibacillaceae</taxon>
        <taxon>Paenibacillus</taxon>
    </lineage>
</organism>
<gene>
    <name evidence="2" type="ORF">ACFFSY_24120</name>
</gene>
<dbReference type="InterPro" id="IPR011008">
    <property type="entry name" value="Dimeric_a/b-barrel"/>
</dbReference>
<dbReference type="Gene3D" id="3.30.70.100">
    <property type="match status" value="1"/>
</dbReference>
<dbReference type="PROSITE" id="PS51725">
    <property type="entry name" value="ABM"/>
    <property type="match status" value="1"/>
</dbReference>
<dbReference type="EMBL" id="JBHMDO010000039">
    <property type="protein sequence ID" value="MFB9329033.1"/>
    <property type="molecule type" value="Genomic_DNA"/>
</dbReference>
<dbReference type="RefSeq" id="WP_377498919.1">
    <property type="nucleotide sequence ID" value="NZ_JBHMDO010000039.1"/>
</dbReference>
<evidence type="ECO:0000313" key="2">
    <source>
        <dbReference type="EMBL" id="MFB9329033.1"/>
    </source>
</evidence>